<dbReference type="AlphaFoldDB" id="F4L0X0"/>
<name>F4L0X0_HALH1</name>
<gene>
    <name evidence="2" type="ordered locus">Halhy_2706</name>
</gene>
<dbReference type="Proteomes" id="UP000008461">
    <property type="component" value="Chromosome"/>
</dbReference>
<organism evidence="2 3">
    <name type="scientific">Haliscomenobacter hydrossis (strain ATCC 27775 / DSM 1100 / LMG 10767 / O)</name>
    <dbReference type="NCBI Taxonomy" id="760192"/>
    <lineage>
        <taxon>Bacteria</taxon>
        <taxon>Pseudomonadati</taxon>
        <taxon>Bacteroidota</taxon>
        <taxon>Saprospiria</taxon>
        <taxon>Saprospirales</taxon>
        <taxon>Haliscomenobacteraceae</taxon>
        <taxon>Haliscomenobacter</taxon>
    </lineage>
</organism>
<reference evidence="2 3" key="1">
    <citation type="journal article" date="2011" name="Stand. Genomic Sci.">
        <title>Complete genome sequence of Haliscomenobacter hydrossis type strain (O).</title>
        <authorList>
            <consortium name="US DOE Joint Genome Institute (JGI-PGF)"/>
            <person name="Daligault H."/>
            <person name="Lapidus A."/>
            <person name="Zeytun A."/>
            <person name="Nolan M."/>
            <person name="Lucas S."/>
            <person name="Del Rio T.G."/>
            <person name="Tice H."/>
            <person name="Cheng J.F."/>
            <person name="Tapia R."/>
            <person name="Han C."/>
            <person name="Goodwin L."/>
            <person name="Pitluck S."/>
            <person name="Liolios K."/>
            <person name="Pagani I."/>
            <person name="Ivanova N."/>
            <person name="Huntemann M."/>
            <person name="Mavromatis K."/>
            <person name="Mikhailova N."/>
            <person name="Pati A."/>
            <person name="Chen A."/>
            <person name="Palaniappan K."/>
            <person name="Land M."/>
            <person name="Hauser L."/>
            <person name="Brambilla E.M."/>
            <person name="Rohde M."/>
            <person name="Verbarg S."/>
            <person name="Goker M."/>
            <person name="Bristow J."/>
            <person name="Eisen J.A."/>
            <person name="Markowitz V."/>
            <person name="Hugenholtz P."/>
            <person name="Kyrpides N.C."/>
            <person name="Klenk H.P."/>
            <person name="Woyke T."/>
        </authorList>
    </citation>
    <scope>NUCLEOTIDE SEQUENCE [LARGE SCALE GENOMIC DNA]</scope>
    <source>
        <strain evidence="3">ATCC 27775 / DSM 1100 / LMG 10767 / O</strain>
    </source>
</reference>
<keyword evidence="3" id="KW-1185">Reference proteome</keyword>
<feature type="transmembrane region" description="Helical" evidence="1">
    <location>
        <begin position="134"/>
        <end position="155"/>
    </location>
</feature>
<sequence>MNPTKSFIRFTAICGLLSVITTLGIHLFFPEFSPNFNERLLLYKNSIYLLNRWWVIVHCLLVLFSMWGFYLIQRYKSPGFTGLGLMFFAVFSFTEIARQLLVLFYVNGLRVKYLSTEDPILHTILKTDIENFNLISNSLFGLFILATALGNLFYSLSLWKETGFGKVLSWLLVVWSLGNFTALTIEFYPSNTLEKMLAVYSYTYQPLMRLLISRWLWRKSNE</sequence>
<feature type="transmembrane region" description="Helical" evidence="1">
    <location>
        <begin position="84"/>
        <end position="106"/>
    </location>
</feature>
<accession>F4L0X0</accession>
<evidence type="ECO:0000313" key="2">
    <source>
        <dbReference type="EMBL" id="AEE50574.1"/>
    </source>
</evidence>
<dbReference type="OrthoDB" id="9840298at2"/>
<feature type="transmembrane region" description="Helical" evidence="1">
    <location>
        <begin position="7"/>
        <end position="29"/>
    </location>
</feature>
<dbReference type="RefSeq" id="WP_013765122.1">
    <property type="nucleotide sequence ID" value="NC_015510.1"/>
</dbReference>
<evidence type="ECO:0000256" key="1">
    <source>
        <dbReference type="SAM" id="Phobius"/>
    </source>
</evidence>
<evidence type="ECO:0000313" key="3">
    <source>
        <dbReference type="Proteomes" id="UP000008461"/>
    </source>
</evidence>
<feature type="transmembrane region" description="Helical" evidence="1">
    <location>
        <begin position="167"/>
        <end position="185"/>
    </location>
</feature>
<protein>
    <submittedName>
        <fullName evidence="2">Uncharacterized protein</fullName>
    </submittedName>
</protein>
<dbReference type="STRING" id="760192.Halhy_2706"/>
<keyword evidence="1" id="KW-1133">Transmembrane helix</keyword>
<keyword evidence="1" id="KW-0472">Membrane</keyword>
<feature type="transmembrane region" description="Helical" evidence="1">
    <location>
        <begin position="49"/>
        <end position="72"/>
    </location>
</feature>
<dbReference type="EMBL" id="CP002691">
    <property type="protein sequence ID" value="AEE50574.1"/>
    <property type="molecule type" value="Genomic_DNA"/>
</dbReference>
<keyword evidence="1" id="KW-0812">Transmembrane</keyword>
<dbReference type="KEGG" id="hhy:Halhy_2706"/>
<reference key="2">
    <citation type="submission" date="2011-04" db="EMBL/GenBank/DDBJ databases">
        <title>Complete sequence of chromosome of Haliscomenobacter hydrossis DSM 1100.</title>
        <authorList>
            <consortium name="US DOE Joint Genome Institute (JGI-PGF)"/>
            <person name="Lucas S."/>
            <person name="Han J."/>
            <person name="Lapidus A."/>
            <person name="Bruce D."/>
            <person name="Goodwin L."/>
            <person name="Pitluck S."/>
            <person name="Peters L."/>
            <person name="Kyrpides N."/>
            <person name="Mavromatis K."/>
            <person name="Ivanova N."/>
            <person name="Ovchinnikova G."/>
            <person name="Pagani I."/>
            <person name="Daligault H."/>
            <person name="Detter J.C."/>
            <person name="Han C."/>
            <person name="Land M."/>
            <person name="Hauser L."/>
            <person name="Markowitz V."/>
            <person name="Cheng J.-F."/>
            <person name="Hugenholtz P."/>
            <person name="Woyke T."/>
            <person name="Wu D."/>
            <person name="Verbarg S."/>
            <person name="Frueling A."/>
            <person name="Brambilla E."/>
            <person name="Klenk H.-P."/>
            <person name="Eisen J.A."/>
        </authorList>
    </citation>
    <scope>NUCLEOTIDE SEQUENCE</scope>
    <source>
        <strain>DSM 1100</strain>
    </source>
</reference>
<proteinExistence type="predicted"/>
<dbReference type="HOGENOM" id="CLU_1243877_0_0_10"/>